<proteinExistence type="predicted"/>
<keyword evidence="7" id="KW-0067">ATP-binding</keyword>
<dbReference type="GO" id="GO:0000155">
    <property type="term" value="F:phosphorelay sensor kinase activity"/>
    <property type="evidence" value="ECO:0007669"/>
    <property type="project" value="InterPro"/>
</dbReference>
<dbReference type="InterPro" id="IPR011623">
    <property type="entry name" value="7TMR_DISM_rcpt_extracell_dom1"/>
</dbReference>
<dbReference type="GO" id="GO:0007234">
    <property type="term" value="P:osmosensory signaling via phosphorelay pathway"/>
    <property type="evidence" value="ECO:0007669"/>
    <property type="project" value="TreeGrafter"/>
</dbReference>
<dbReference type="InterPro" id="IPR011622">
    <property type="entry name" value="7TMR_DISM_rcpt_extracell_dom2"/>
</dbReference>
<feature type="transmembrane region" description="Helical" evidence="10">
    <location>
        <begin position="272"/>
        <end position="291"/>
    </location>
</feature>
<protein>
    <recommendedName>
        <fullName evidence="2">histidine kinase</fullName>
        <ecNumber evidence="2">2.7.13.3</ecNumber>
    </recommendedName>
</protein>
<dbReference type="Gene3D" id="1.10.287.130">
    <property type="match status" value="1"/>
</dbReference>
<evidence type="ECO:0000256" key="11">
    <source>
        <dbReference type="SAM" id="SignalP"/>
    </source>
</evidence>
<dbReference type="PANTHER" id="PTHR42878">
    <property type="entry name" value="TWO-COMPONENT HISTIDINE KINASE"/>
    <property type="match status" value="1"/>
</dbReference>
<dbReference type="CDD" id="cd00082">
    <property type="entry name" value="HisKA"/>
    <property type="match status" value="1"/>
</dbReference>
<evidence type="ECO:0000256" key="1">
    <source>
        <dbReference type="ARBA" id="ARBA00000085"/>
    </source>
</evidence>
<evidence type="ECO:0000313" key="13">
    <source>
        <dbReference type="EMBL" id="GCC52499.1"/>
    </source>
</evidence>
<dbReference type="Pfam" id="PF02518">
    <property type="entry name" value="HATPase_c"/>
    <property type="match status" value="1"/>
</dbReference>
<dbReference type="GO" id="GO:0005524">
    <property type="term" value="F:ATP binding"/>
    <property type="evidence" value="ECO:0007669"/>
    <property type="project" value="UniProtKB-KW"/>
</dbReference>
<dbReference type="Pfam" id="PF07695">
    <property type="entry name" value="7TMR-DISM_7TM"/>
    <property type="match status" value="1"/>
</dbReference>
<evidence type="ECO:0000256" key="3">
    <source>
        <dbReference type="ARBA" id="ARBA00022553"/>
    </source>
</evidence>
<dbReference type="PANTHER" id="PTHR42878:SF7">
    <property type="entry name" value="SENSOR HISTIDINE KINASE GLRK"/>
    <property type="match status" value="1"/>
</dbReference>
<feature type="chain" id="PRO_5019052945" description="histidine kinase" evidence="11">
    <location>
        <begin position="19"/>
        <end position="651"/>
    </location>
</feature>
<keyword evidence="8" id="KW-0902">Two-component regulatory system</keyword>
<accession>A0A401UC97</accession>
<keyword evidence="9" id="KW-0175">Coiled coil</keyword>
<dbReference type="FunFam" id="3.30.565.10:FF:000006">
    <property type="entry name" value="Sensor histidine kinase WalK"/>
    <property type="match status" value="1"/>
</dbReference>
<dbReference type="OrthoDB" id="9806995at2"/>
<sequence length="651" mass="74301">MRYLTLLIALCFSSSLEAQRLTLPPSGSLEVKGQLFHLVDSTNEITFDSIRTKKFEAITTGEAPNFGFDRNTHWFKLDVNNTTDRDEFLLEIAYSVIDSIDFFFEKNGKWHQHIAGDMLPISSRAIAHRHPTFEFSLQSQQQTTIYLRVKTISSVQVPVFLWHRDDFFATTFHMQMINGLFFGAVLIMMLYQFFLYLSTRDKLALYYAIALITMANIVSLFQGYGFLYLYPEKPFLNDWFAMFSGPALVTATTILTRAFLNLRKISRNLDNLLLSIMIMNLFAALLMVIFFRQLSYGIHHVFIIIHCIVELISAAYCLYKKYRPARFYLIAWFAILSATVLFTLSNLGIVPGYFSTNYSGLMIGFILQMLFISFALGDRINLLEKEYKRSKELENERLENEVQIRTEEIQQKSERLEEVNRVKDKLFSVVSHDIKGPLGSLQLALALVKSGTVSQEEFKKISASLEVRFNETTEFVENLLQWATLQLKGNVFDPKPVDLSAIARETIRLLEPELAMKQIQLIMELQSLLQVHTDLNMMRSVLRNLLTNAIKFTDAGGVISLRSAEASEKEIVFSVADNGTGIPEENREKLFTLGTISTQGTEAEKGTGLGLMLCREFIEKSGGRIWFESAKGKGTTFFFTLPIYQSDKLSA</sequence>
<keyword evidence="14" id="KW-1185">Reference proteome</keyword>
<evidence type="ECO:0000256" key="7">
    <source>
        <dbReference type="ARBA" id="ARBA00022840"/>
    </source>
</evidence>
<keyword evidence="5" id="KW-0547">Nucleotide-binding</keyword>
<keyword evidence="10" id="KW-0812">Transmembrane</keyword>
<feature type="transmembrane region" description="Helical" evidence="10">
    <location>
        <begin position="331"/>
        <end position="354"/>
    </location>
</feature>
<feature type="transmembrane region" description="Helical" evidence="10">
    <location>
        <begin position="204"/>
        <end position="227"/>
    </location>
</feature>
<comment type="caution">
    <text evidence="13">The sequence shown here is derived from an EMBL/GenBank/DDBJ whole genome shotgun (WGS) entry which is preliminary data.</text>
</comment>
<feature type="transmembrane region" description="Helical" evidence="10">
    <location>
        <begin position="176"/>
        <end position="197"/>
    </location>
</feature>
<dbReference type="SUPFAM" id="SSF55874">
    <property type="entry name" value="ATPase domain of HSP90 chaperone/DNA topoisomerase II/histidine kinase"/>
    <property type="match status" value="1"/>
</dbReference>
<dbReference type="PRINTS" id="PR00344">
    <property type="entry name" value="BCTRLSENSOR"/>
</dbReference>
<feature type="transmembrane region" description="Helical" evidence="10">
    <location>
        <begin position="360"/>
        <end position="382"/>
    </location>
</feature>
<dbReference type="PROSITE" id="PS50109">
    <property type="entry name" value="HIS_KIN"/>
    <property type="match status" value="1"/>
</dbReference>
<dbReference type="Proteomes" id="UP000288227">
    <property type="component" value="Unassembled WGS sequence"/>
</dbReference>
<keyword evidence="3" id="KW-0597">Phosphoprotein</keyword>
<dbReference type="InterPro" id="IPR004358">
    <property type="entry name" value="Sig_transdc_His_kin-like_C"/>
</dbReference>
<evidence type="ECO:0000256" key="2">
    <source>
        <dbReference type="ARBA" id="ARBA00012438"/>
    </source>
</evidence>
<dbReference type="InterPro" id="IPR005467">
    <property type="entry name" value="His_kinase_dom"/>
</dbReference>
<evidence type="ECO:0000256" key="10">
    <source>
        <dbReference type="SAM" id="Phobius"/>
    </source>
</evidence>
<keyword evidence="4" id="KW-0808">Transferase</keyword>
<keyword evidence="10" id="KW-1133">Transmembrane helix</keyword>
<dbReference type="EMBL" id="BHXQ01000005">
    <property type="protein sequence ID" value="GCC52499.1"/>
    <property type="molecule type" value="Genomic_DNA"/>
</dbReference>
<evidence type="ECO:0000256" key="5">
    <source>
        <dbReference type="ARBA" id="ARBA00022741"/>
    </source>
</evidence>
<keyword evidence="6" id="KW-0418">Kinase</keyword>
<gene>
    <name evidence="13" type="ORF">SanaruYs_27360</name>
</gene>
<dbReference type="EC" id="2.7.13.3" evidence="2"/>
<dbReference type="SUPFAM" id="SSF47384">
    <property type="entry name" value="Homodimeric domain of signal transducing histidine kinase"/>
    <property type="match status" value="1"/>
</dbReference>
<feature type="transmembrane region" description="Helical" evidence="10">
    <location>
        <begin position="297"/>
        <end position="319"/>
    </location>
</feature>
<comment type="catalytic activity">
    <reaction evidence="1">
        <text>ATP + protein L-histidine = ADP + protein N-phospho-L-histidine.</text>
        <dbReference type="EC" id="2.7.13.3"/>
    </reaction>
</comment>
<evidence type="ECO:0000259" key="12">
    <source>
        <dbReference type="PROSITE" id="PS50109"/>
    </source>
</evidence>
<feature type="signal peptide" evidence="11">
    <location>
        <begin position="1"/>
        <end position="18"/>
    </location>
</feature>
<keyword evidence="11" id="KW-0732">Signal</keyword>
<dbReference type="InterPro" id="IPR003594">
    <property type="entry name" value="HATPase_dom"/>
</dbReference>
<dbReference type="Pfam" id="PF07696">
    <property type="entry name" value="7TMR-DISMED2"/>
    <property type="match status" value="1"/>
</dbReference>
<dbReference type="Gene3D" id="3.30.565.10">
    <property type="entry name" value="Histidine kinase-like ATPase, C-terminal domain"/>
    <property type="match status" value="1"/>
</dbReference>
<dbReference type="GO" id="GO:0000156">
    <property type="term" value="F:phosphorelay response regulator activity"/>
    <property type="evidence" value="ECO:0007669"/>
    <property type="project" value="TreeGrafter"/>
</dbReference>
<feature type="transmembrane region" description="Helical" evidence="10">
    <location>
        <begin position="239"/>
        <end position="260"/>
    </location>
</feature>
<evidence type="ECO:0000256" key="8">
    <source>
        <dbReference type="ARBA" id="ARBA00023012"/>
    </source>
</evidence>
<evidence type="ECO:0000256" key="6">
    <source>
        <dbReference type="ARBA" id="ARBA00022777"/>
    </source>
</evidence>
<dbReference type="RefSeq" id="WP_127123158.1">
    <property type="nucleotide sequence ID" value="NZ_BHXQ01000005.1"/>
</dbReference>
<dbReference type="SMART" id="SM00387">
    <property type="entry name" value="HATPase_c"/>
    <property type="match status" value="1"/>
</dbReference>
<feature type="domain" description="Histidine kinase" evidence="12">
    <location>
        <begin position="429"/>
        <end position="645"/>
    </location>
</feature>
<keyword evidence="10" id="KW-0472">Membrane</keyword>
<evidence type="ECO:0000256" key="4">
    <source>
        <dbReference type="ARBA" id="ARBA00022679"/>
    </source>
</evidence>
<dbReference type="SMART" id="SM00388">
    <property type="entry name" value="HisKA"/>
    <property type="match status" value="1"/>
</dbReference>
<dbReference type="Gene3D" id="2.60.40.2380">
    <property type="match status" value="1"/>
</dbReference>
<organism evidence="13 14">
    <name type="scientific">Chryseotalea sanaruensis</name>
    <dbReference type="NCBI Taxonomy" id="2482724"/>
    <lineage>
        <taxon>Bacteria</taxon>
        <taxon>Pseudomonadati</taxon>
        <taxon>Bacteroidota</taxon>
        <taxon>Cytophagia</taxon>
        <taxon>Cytophagales</taxon>
        <taxon>Chryseotaleaceae</taxon>
        <taxon>Chryseotalea</taxon>
    </lineage>
</organism>
<name>A0A401UC97_9BACT</name>
<evidence type="ECO:0000256" key="9">
    <source>
        <dbReference type="SAM" id="Coils"/>
    </source>
</evidence>
<dbReference type="InterPro" id="IPR036097">
    <property type="entry name" value="HisK_dim/P_sf"/>
</dbReference>
<reference evidence="13 14" key="1">
    <citation type="submission" date="2018-11" db="EMBL/GenBank/DDBJ databases">
        <title>Chryseotalea sanarue gen. nov., sp., nov., a member of the family Cytophagaceae, isolated from a brackish lake in Hamamatsu Japan.</title>
        <authorList>
            <person name="Maejima Y."/>
            <person name="Iino T."/>
            <person name="Muraguchi Y."/>
            <person name="Fukuda K."/>
            <person name="Ohkuma M."/>
            <person name="Moriuchi R."/>
            <person name="Dohra H."/>
            <person name="Kimbara K."/>
            <person name="Shintani M."/>
        </authorList>
    </citation>
    <scope>NUCLEOTIDE SEQUENCE [LARGE SCALE GENOMIC DNA]</scope>
    <source>
        <strain evidence="13 14">Ys</strain>
    </source>
</reference>
<dbReference type="AlphaFoldDB" id="A0A401UC97"/>
<dbReference type="InterPro" id="IPR036890">
    <property type="entry name" value="HATPase_C_sf"/>
</dbReference>
<feature type="coiled-coil region" evidence="9">
    <location>
        <begin position="388"/>
        <end position="415"/>
    </location>
</feature>
<dbReference type="GO" id="GO:0030295">
    <property type="term" value="F:protein kinase activator activity"/>
    <property type="evidence" value="ECO:0007669"/>
    <property type="project" value="TreeGrafter"/>
</dbReference>
<dbReference type="InterPro" id="IPR003661">
    <property type="entry name" value="HisK_dim/P_dom"/>
</dbReference>
<dbReference type="InterPro" id="IPR050351">
    <property type="entry name" value="BphY/WalK/GraS-like"/>
</dbReference>
<evidence type="ECO:0000313" key="14">
    <source>
        <dbReference type="Proteomes" id="UP000288227"/>
    </source>
</evidence>